<evidence type="ECO:0000256" key="4">
    <source>
        <dbReference type="ARBA" id="ARBA00022737"/>
    </source>
</evidence>
<feature type="region of interest" description="Disordered" evidence="12">
    <location>
        <begin position="1"/>
        <end position="44"/>
    </location>
</feature>
<feature type="domain" description="C2H2-type" evidence="13">
    <location>
        <begin position="615"/>
        <end position="642"/>
    </location>
</feature>
<evidence type="ECO:0000256" key="5">
    <source>
        <dbReference type="ARBA" id="ARBA00022771"/>
    </source>
</evidence>
<dbReference type="PROSITE" id="PS00028">
    <property type="entry name" value="ZINC_FINGER_C2H2_1"/>
    <property type="match status" value="6"/>
</dbReference>
<keyword evidence="4" id="KW-0677">Repeat</keyword>
<keyword evidence="7" id="KW-0832">Ubl conjugation</keyword>
<feature type="domain" description="C2H2-type" evidence="13">
    <location>
        <begin position="645"/>
        <end position="673"/>
    </location>
</feature>
<evidence type="ECO:0000256" key="12">
    <source>
        <dbReference type="SAM" id="MobiDB-lite"/>
    </source>
</evidence>
<dbReference type="SMART" id="SM00355">
    <property type="entry name" value="ZnF_C2H2"/>
    <property type="match status" value="6"/>
</dbReference>
<keyword evidence="3" id="KW-0479">Metal-binding</keyword>
<dbReference type="PANTHER" id="PTHR45993">
    <property type="entry name" value="B-CELL LYMPHOMA/LEUKEMIA 11"/>
    <property type="match status" value="1"/>
</dbReference>
<evidence type="ECO:0000256" key="9">
    <source>
        <dbReference type="ARBA" id="ARBA00023163"/>
    </source>
</evidence>
<feature type="domain" description="C2H2-type" evidence="13">
    <location>
        <begin position="127"/>
        <end position="150"/>
    </location>
</feature>
<feature type="domain" description="C2H2-type" evidence="13">
    <location>
        <begin position="296"/>
        <end position="323"/>
    </location>
</feature>
<dbReference type="STRING" id="137246.A0A401RF66"/>
<keyword evidence="10" id="KW-0539">Nucleus</keyword>
<dbReference type="GO" id="GO:0005634">
    <property type="term" value="C:nucleus"/>
    <property type="evidence" value="ECO:0007669"/>
    <property type="project" value="UniProtKB-SubCell"/>
</dbReference>
<evidence type="ECO:0000256" key="2">
    <source>
        <dbReference type="ARBA" id="ARBA00022499"/>
    </source>
</evidence>
<dbReference type="FunFam" id="3.30.160.60:FF:000106">
    <property type="entry name" value="B-cell lymphoma/leukemia 11A isoform X2"/>
    <property type="match status" value="1"/>
</dbReference>
<feature type="compositionally biased region" description="Low complexity" evidence="12">
    <location>
        <begin position="269"/>
        <end position="290"/>
    </location>
</feature>
<dbReference type="GO" id="GO:0008270">
    <property type="term" value="F:zinc ion binding"/>
    <property type="evidence" value="ECO:0007669"/>
    <property type="project" value="UniProtKB-KW"/>
</dbReference>
<keyword evidence="6" id="KW-0862">Zinc</keyword>
<feature type="region of interest" description="Disordered" evidence="12">
    <location>
        <begin position="269"/>
        <end position="295"/>
    </location>
</feature>
<comment type="subcellular location">
    <subcellularLocation>
        <location evidence="1">Nucleus</location>
    </subcellularLocation>
</comment>
<dbReference type="EMBL" id="BEZZ01001265">
    <property type="protein sequence ID" value="GCC16783.1"/>
    <property type="molecule type" value="Genomic_DNA"/>
</dbReference>
<dbReference type="Pfam" id="PF00096">
    <property type="entry name" value="zf-C2H2"/>
    <property type="match status" value="5"/>
</dbReference>
<evidence type="ECO:0000256" key="6">
    <source>
        <dbReference type="ARBA" id="ARBA00022833"/>
    </source>
</evidence>
<reference evidence="14 15" key="1">
    <citation type="journal article" date="2018" name="Nat. Ecol. Evol.">
        <title>Shark genomes provide insights into elasmobranch evolution and the origin of vertebrates.</title>
        <authorList>
            <person name="Hara Y"/>
            <person name="Yamaguchi K"/>
            <person name="Onimaru K"/>
            <person name="Kadota M"/>
            <person name="Koyanagi M"/>
            <person name="Keeley SD"/>
            <person name="Tatsumi K"/>
            <person name="Tanaka K"/>
            <person name="Motone F"/>
            <person name="Kageyama Y"/>
            <person name="Nozu R"/>
            <person name="Adachi N"/>
            <person name="Nishimura O"/>
            <person name="Nakagawa R"/>
            <person name="Tanegashima C"/>
            <person name="Kiyatake I"/>
            <person name="Matsumoto R"/>
            <person name="Murakumo K"/>
            <person name="Nishida K"/>
            <person name="Terakita A"/>
            <person name="Kuratani S"/>
            <person name="Sato K"/>
            <person name="Hyodo S Kuraku.S."/>
        </authorList>
    </citation>
    <scope>NUCLEOTIDE SEQUENCE [LARGE SCALE GENOMIC DNA]</scope>
</reference>
<dbReference type="InterPro" id="IPR036236">
    <property type="entry name" value="Znf_C2H2_sf"/>
</dbReference>
<evidence type="ECO:0000256" key="8">
    <source>
        <dbReference type="ARBA" id="ARBA00023015"/>
    </source>
</evidence>
<evidence type="ECO:0000256" key="7">
    <source>
        <dbReference type="ARBA" id="ARBA00022843"/>
    </source>
</evidence>
<feature type="domain" description="C2H2-type" evidence="13">
    <location>
        <begin position="587"/>
        <end position="614"/>
    </location>
</feature>
<proteinExistence type="predicted"/>
<feature type="compositionally biased region" description="Low complexity" evidence="12">
    <location>
        <begin position="522"/>
        <end position="540"/>
    </location>
</feature>
<dbReference type="InterPro" id="IPR013087">
    <property type="entry name" value="Znf_C2H2_type"/>
</dbReference>
<evidence type="ECO:0000256" key="11">
    <source>
        <dbReference type="PROSITE-ProRule" id="PRU00042"/>
    </source>
</evidence>
<dbReference type="FunFam" id="3.30.160.60:FF:000055">
    <property type="entry name" value="B-cell lymphoma/leukemia 11A isoform X1"/>
    <property type="match status" value="1"/>
</dbReference>
<keyword evidence="15" id="KW-1185">Reference proteome</keyword>
<evidence type="ECO:0000256" key="3">
    <source>
        <dbReference type="ARBA" id="ARBA00022723"/>
    </source>
</evidence>
<feature type="region of interest" description="Disordered" evidence="12">
    <location>
        <begin position="439"/>
        <end position="485"/>
    </location>
</feature>
<evidence type="ECO:0000313" key="15">
    <source>
        <dbReference type="Proteomes" id="UP000287033"/>
    </source>
</evidence>
<dbReference type="PANTHER" id="PTHR45993:SF8">
    <property type="entry name" value="ZINC FINGER PROTEIN 296"/>
    <property type="match status" value="1"/>
</dbReference>
<dbReference type="OrthoDB" id="10046198at2759"/>
<dbReference type="FunFam" id="3.30.160.60:FF:000037">
    <property type="entry name" value="B-cell lymphoma/leukemia 11A isoform X1"/>
    <property type="match status" value="2"/>
</dbReference>
<keyword evidence="2" id="KW-1017">Isopeptide bond</keyword>
<dbReference type="Gene3D" id="3.30.160.60">
    <property type="entry name" value="Classic Zinc Finger"/>
    <property type="match status" value="4"/>
</dbReference>
<dbReference type="Pfam" id="PF25491">
    <property type="entry name" value="CCHC_BCL-11A"/>
    <property type="match status" value="1"/>
</dbReference>
<keyword evidence="5 11" id="KW-0863">Zinc-finger</keyword>
<dbReference type="SUPFAM" id="SSF57667">
    <property type="entry name" value="beta-beta-alpha zinc fingers"/>
    <property type="match status" value="3"/>
</dbReference>
<feature type="region of interest" description="Disordered" evidence="12">
    <location>
        <begin position="184"/>
        <end position="235"/>
    </location>
</feature>
<evidence type="ECO:0000256" key="10">
    <source>
        <dbReference type="ARBA" id="ARBA00023242"/>
    </source>
</evidence>
<feature type="region of interest" description="Disordered" evidence="12">
    <location>
        <begin position="74"/>
        <end position="94"/>
    </location>
</feature>
<accession>A0A401RF66</accession>
<evidence type="ECO:0000256" key="1">
    <source>
        <dbReference type="ARBA" id="ARBA00004123"/>
    </source>
</evidence>
<dbReference type="GO" id="GO:0045944">
    <property type="term" value="P:positive regulation of transcription by RNA polymerase II"/>
    <property type="evidence" value="ECO:0007669"/>
    <property type="project" value="TreeGrafter"/>
</dbReference>
<evidence type="ECO:0000313" key="14">
    <source>
        <dbReference type="EMBL" id="GCC16783.1"/>
    </source>
</evidence>
<keyword evidence="8" id="KW-0805">Transcription regulation</keyword>
<keyword evidence="9" id="KW-0804">Transcription</keyword>
<dbReference type="OMA" id="SKECEFC"/>
<gene>
    <name evidence="14" type="ORF">chiPu_0017346</name>
</gene>
<dbReference type="InterPro" id="IPR057448">
    <property type="entry name" value="BCL-11A_Znf_CCHC"/>
</dbReference>
<feature type="compositionally biased region" description="Basic residues" evidence="12">
    <location>
        <begin position="1"/>
        <end position="12"/>
    </location>
</feature>
<evidence type="ECO:0000259" key="13">
    <source>
        <dbReference type="PROSITE" id="PS50157"/>
    </source>
</evidence>
<comment type="caution">
    <text evidence="14">The sequence shown here is derived from an EMBL/GenBank/DDBJ whole genome shotgun (WGS) entry which is preliminary data.</text>
</comment>
<feature type="compositionally biased region" description="Polar residues" evidence="12">
    <location>
        <begin position="541"/>
        <end position="554"/>
    </location>
</feature>
<dbReference type="Proteomes" id="UP000287033">
    <property type="component" value="Unassembled WGS sequence"/>
</dbReference>
<name>A0A401RF66_CHIPU</name>
<feature type="domain" description="C2H2-type" evidence="13">
    <location>
        <begin position="324"/>
        <end position="351"/>
    </location>
</feature>
<dbReference type="PROSITE" id="PS50157">
    <property type="entry name" value="ZINC_FINGER_C2H2_2"/>
    <property type="match status" value="6"/>
</dbReference>
<sequence length="679" mass="74143">MSRRKQGSKPQHRSVLSREDTALDEASTQKVAMPPQPDPRHQDLLTCGQCGRNFLLRNILGFIEHKKSRCQRPARLRDMGGGPHSPLAAQQATADPLVTSEDMYSASISEIGVEDNPVGDELEPAYYVCTSCEEPFSNARVLLHHAQYTHGLQIYLELDDSERTGIPPSPGEEQVAPFASMLEGSPFEEPRCPESSVRGPRSPANSLLFGPSALGQPEYSDSGSEEAVSRHRATERTFPMRMPAKAMDFSRRLRKLAAGGLGPGAGGRPAFLSGLASSPPPASSSSSSSRPHGRSKECEFCGKSFKFPSNLVVHRRSHTGEKPYRCPFCDHACSQSSKLKRHMKTHINHAGILNGWAAALPDGPLLEDGYRHRAYQAPGLENGMAEDGDEHTTTDYPALSTEHDIKIKVLKEEPESGEDQQLGKLKEQLDCQANEALSESERLQMEGDSDLANGETESARASPPGLANGFGFHSKRLLAPPRGPSLLRGTLRQIKAEKDHLSEEASRNFYSRWLADCAASRRPAGAPSSTAAGARASPSSENSVENAGSCSSSPPREASADSGTASGHSTPKRLGVGRGLGEGRRRNTCEFCGKTFRNASNLTVHRRSHTGERPYRCELCSYACTQSSKLTRHMKTHMQPGKEVFRCNTCNIPFSIYSTLEKHMKKRHSEHLQEPQLSN</sequence>
<organism evidence="14 15">
    <name type="scientific">Chiloscyllium punctatum</name>
    <name type="common">Brownbanded bambooshark</name>
    <name type="synonym">Hemiscyllium punctatum</name>
    <dbReference type="NCBI Taxonomy" id="137246"/>
    <lineage>
        <taxon>Eukaryota</taxon>
        <taxon>Metazoa</taxon>
        <taxon>Chordata</taxon>
        <taxon>Craniata</taxon>
        <taxon>Vertebrata</taxon>
        <taxon>Chondrichthyes</taxon>
        <taxon>Elasmobranchii</taxon>
        <taxon>Galeomorphii</taxon>
        <taxon>Galeoidea</taxon>
        <taxon>Orectolobiformes</taxon>
        <taxon>Hemiscylliidae</taxon>
        <taxon>Chiloscyllium</taxon>
    </lineage>
</organism>
<protein>
    <recommendedName>
        <fullName evidence="13">C2H2-type domain-containing protein</fullName>
    </recommendedName>
</protein>
<feature type="region of interest" description="Disordered" evidence="12">
    <location>
        <begin position="522"/>
        <end position="581"/>
    </location>
</feature>
<dbReference type="InterPro" id="IPR051497">
    <property type="entry name" value="Dev/Hematopoietic_TF"/>
</dbReference>
<dbReference type="GO" id="GO:0003700">
    <property type="term" value="F:DNA-binding transcription factor activity"/>
    <property type="evidence" value="ECO:0007669"/>
    <property type="project" value="TreeGrafter"/>
</dbReference>
<dbReference type="GO" id="GO:0000978">
    <property type="term" value="F:RNA polymerase II cis-regulatory region sequence-specific DNA binding"/>
    <property type="evidence" value="ECO:0007669"/>
    <property type="project" value="TreeGrafter"/>
</dbReference>
<dbReference type="AlphaFoldDB" id="A0A401RF66"/>